<evidence type="ECO:0000259" key="3">
    <source>
        <dbReference type="PROSITE" id="PS50103"/>
    </source>
</evidence>
<evidence type="ECO:0000313" key="4">
    <source>
        <dbReference type="EMBL" id="SCU67445.1"/>
    </source>
</evidence>
<reference evidence="4" key="1">
    <citation type="submission" date="2016-09" db="EMBL/GenBank/DDBJ databases">
        <authorList>
            <person name="Hebert L."/>
            <person name="Moumen B."/>
        </authorList>
    </citation>
    <scope>NUCLEOTIDE SEQUENCE [LARGE SCALE GENOMIC DNA]</scope>
    <source>
        <strain evidence="4">OVI</strain>
    </source>
</reference>
<keyword evidence="5" id="KW-1185">Reference proteome</keyword>
<evidence type="ECO:0000313" key="5">
    <source>
        <dbReference type="Proteomes" id="UP000195570"/>
    </source>
</evidence>
<dbReference type="Proteomes" id="UP000195570">
    <property type="component" value="Unassembled WGS sequence"/>
</dbReference>
<feature type="domain" description="C3H1-type" evidence="3">
    <location>
        <begin position="63"/>
        <end position="85"/>
    </location>
</feature>
<evidence type="ECO:0000256" key="1">
    <source>
        <dbReference type="PROSITE-ProRule" id="PRU00723"/>
    </source>
</evidence>
<sequence>MSHPQSHRYFSVNAPAGGERHLALDEKGVLCLTVVDPATRKLLIPLSCVYPTQAQQRTTIPSLCQLFLNGRCRQGTQCHQVHAALDVVAALRSQVDYLPICCALHGDRDYVNALDNRSWMSRVVVHVPDATYGGGYIPLARFSYTTPISRILREVNARLESGVSVAAVDGGGHPKRMVLNACDFKICGLHTLDRCRYAEECIFLHICKEIVVDVNNGSGDYSLTSQARDGGEPGPRGAKKGSVFVSVSRQQRVRGRPLSYPTVEYQTPFPLRSYEGSMSYNAVSDINSDCSWVSGRYPTGAYMESRMDAAPLPSLAPRFVQGHPGVPRCYSSTTTSTTTTAAAREDAAMYGAGGCWDRWSSPESGCAPCAFVGSCSDCHYADYNNYSGCNGYAYGSRNGYGSDGPNCYFCPGDECSSTHLCPNGTSSSVPQPVESVSSASVSARAWQHNPYGVTPTGGISD</sequence>
<proteinExistence type="predicted"/>
<comment type="caution">
    <text evidence="4">The sequence shown here is derived from an EMBL/GenBank/DDBJ whole genome shotgun (WGS) entry which is preliminary data.</text>
</comment>
<keyword evidence="1" id="KW-0862">Zinc</keyword>
<keyword evidence="1" id="KW-0863">Zinc-finger</keyword>
<dbReference type="InterPro" id="IPR053125">
    <property type="entry name" value="RNA-bd_mRNA_stabilization_reg"/>
</dbReference>
<dbReference type="InterPro" id="IPR000571">
    <property type="entry name" value="Znf_CCCH"/>
</dbReference>
<evidence type="ECO:0000256" key="2">
    <source>
        <dbReference type="SAM" id="MobiDB-lite"/>
    </source>
</evidence>
<protein>
    <submittedName>
        <fullName evidence="4">Zinc finger protein family member, putative</fullName>
    </submittedName>
</protein>
<feature type="zinc finger region" description="C3H1-type" evidence="1">
    <location>
        <begin position="63"/>
        <end position="85"/>
    </location>
</feature>
<dbReference type="GO" id="GO:0008270">
    <property type="term" value="F:zinc ion binding"/>
    <property type="evidence" value="ECO:0007669"/>
    <property type="project" value="UniProtKB-KW"/>
</dbReference>
<dbReference type="PANTHER" id="PTHR37035:SF6">
    <property type="entry name" value="RNA-BINDING PROTEIN ZCH321"/>
    <property type="match status" value="1"/>
</dbReference>
<dbReference type="AlphaFoldDB" id="A0A1G4I6I7"/>
<dbReference type="EMBL" id="CZPT02000743">
    <property type="protein sequence ID" value="SCU67445.1"/>
    <property type="molecule type" value="Genomic_DNA"/>
</dbReference>
<dbReference type="PANTHER" id="PTHR37035">
    <property type="entry name" value="C3H1-TYPE DOMAIN-CONTAINING PROTEIN-RELATED"/>
    <property type="match status" value="1"/>
</dbReference>
<dbReference type="RefSeq" id="XP_067078762.1">
    <property type="nucleotide sequence ID" value="XM_067222661.1"/>
</dbReference>
<accession>A0A1G4I6I7</accession>
<gene>
    <name evidence="4" type="ORF">TEOVI_000044400</name>
</gene>
<dbReference type="VEuPathDB" id="TriTrypDB:TEOVI_000044400"/>
<dbReference type="GeneID" id="92374384"/>
<dbReference type="PROSITE" id="PS50103">
    <property type="entry name" value="ZF_C3H1"/>
    <property type="match status" value="1"/>
</dbReference>
<organism evidence="4 5">
    <name type="scientific">Trypanosoma equiperdum</name>
    <dbReference type="NCBI Taxonomy" id="5694"/>
    <lineage>
        <taxon>Eukaryota</taxon>
        <taxon>Discoba</taxon>
        <taxon>Euglenozoa</taxon>
        <taxon>Kinetoplastea</taxon>
        <taxon>Metakinetoplastina</taxon>
        <taxon>Trypanosomatida</taxon>
        <taxon>Trypanosomatidae</taxon>
        <taxon>Trypanosoma</taxon>
    </lineage>
</organism>
<feature type="region of interest" description="Disordered" evidence="2">
    <location>
        <begin position="224"/>
        <end position="243"/>
    </location>
</feature>
<keyword evidence="1" id="KW-0479">Metal-binding</keyword>
<name>A0A1G4I6I7_TRYEQ</name>